<accession>A0ABM8RYD7</accession>
<sequence>MAQQLDREARRSCALAGEDLVRRCRAGLLKDHGHVADLPPPAPDIPANGEPPYRNTQAVNDRFSIH</sequence>
<dbReference type="EMBL" id="CAJNBJ010000017">
    <property type="protein sequence ID" value="CAE6778590.1"/>
    <property type="molecule type" value="Genomic_DNA"/>
</dbReference>
<proteinExistence type="predicted"/>
<gene>
    <name evidence="2" type="ORF">NSPZN2_40642</name>
</gene>
<evidence type="ECO:0000313" key="3">
    <source>
        <dbReference type="Proteomes" id="UP000675880"/>
    </source>
</evidence>
<keyword evidence="3" id="KW-1185">Reference proteome</keyword>
<dbReference type="RefSeq" id="WP_213043437.1">
    <property type="nucleotide sequence ID" value="NZ_CAJNBJ010000017.1"/>
</dbReference>
<protein>
    <recommendedName>
        <fullName evidence="4">Transposase</fullName>
    </recommendedName>
</protein>
<feature type="region of interest" description="Disordered" evidence="1">
    <location>
        <begin position="33"/>
        <end position="66"/>
    </location>
</feature>
<name>A0ABM8RYD7_9BACT</name>
<dbReference type="Proteomes" id="UP000675880">
    <property type="component" value="Unassembled WGS sequence"/>
</dbReference>
<reference evidence="2 3" key="1">
    <citation type="submission" date="2021-02" db="EMBL/GenBank/DDBJ databases">
        <authorList>
            <person name="Han P."/>
        </authorList>
    </citation>
    <scope>NUCLEOTIDE SEQUENCE [LARGE SCALE GENOMIC DNA]</scope>
    <source>
        <strain evidence="2">Candidatus Nitrospira sp. ZN2</strain>
    </source>
</reference>
<organism evidence="2 3">
    <name type="scientific">Nitrospira defluvii</name>
    <dbReference type="NCBI Taxonomy" id="330214"/>
    <lineage>
        <taxon>Bacteria</taxon>
        <taxon>Pseudomonadati</taxon>
        <taxon>Nitrospirota</taxon>
        <taxon>Nitrospiria</taxon>
        <taxon>Nitrospirales</taxon>
        <taxon>Nitrospiraceae</taxon>
        <taxon>Nitrospira</taxon>
    </lineage>
</organism>
<evidence type="ECO:0000313" key="2">
    <source>
        <dbReference type="EMBL" id="CAE6778590.1"/>
    </source>
</evidence>
<comment type="caution">
    <text evidence="2">The sequence shown here is derived from an EMBL/GenBank/DDBJ whole genome shotgun (WGS) entry which is preliminary data.</text>
</comment>
<evidence type="ECO:0000256" key="1">
    <source>
        <dbReference type="SAM" id="MobiDB-lite"/>
    </source>
</evidence>
<evidence type="ECO:0008006" key="4">
    <source>
        <dbReference type="Google" id="ProtNLM"/>
    </source>
</evidence>